<dbReference type="SUPFAM" id="SSF53335">
    <property type="entry name" value="S-adenosyl-L-methionine-dependent methyltransferases"/>
    <property type="match status" value="1"/>
</dbReference>
<proteinExistence type="predicted"/>
<dbReference type="GO" id="GO:0008168">
    <property type="term" value="F:methyltransferase activity"/>
    <property type="evidence" value="ECO:0007669"/>
    <property type="project" value="UniProtKB-KW"/>
</dbReference>
<dbReference type="PROSITE" id="PS51257">
    <property type="entry name" value="PROKAR_LIPOPROTEIN"/>
    <property type="match status" value="1"/>
</dbReference>
<dbReference type="CDD" id="cd02440">
    <property type="entry name" value="AdoMet_MTases"/>
    <property type="match status" value="1"/>
</dbReference>
<feature type="chain" id="PRO_5046087092" evidence="1">
    <location>
        <begin position="22"/>
        <end position="239"/>
    </location>
</feature>
<dbReference type="Proteomes" id="UP001597237">
    <property type="component" value="Unassembled WGS sequence"/>
</dbReference>
<evidence type="ECO:0000256" key="1">
    <source>
        <dbReference type="SAM" id="SignalP"/>
    </source>
</evidence>
<keyword evidence="4" id="KW-1185">Reference proteome</keyword>
<reference evidence="4" key="1">
    <citation type="journal article" date="2019" name="Int. J. Syst. Evol. Microbiol.">
        <title>The Global Catalogue of Microorganisms (GCM) 10K type strain sequencing project: providing services to taxonomists for standard genome sequencing and annotation.</title>
        <authorList>
            <consortium name="The Broad Institute Genomics Platform"/>
            <consortium name="The Broad Institute Genome Sequencing Center for Infectious Disease"/>
            <person name="Wu L."/>
            <person name="Ma J."/>
        </authorList>
    </citation>
    <scope>NUCLEOTIDE SEQUENCE [LARGE SCALE GENOMIC DNA]</scope>
    <source>
        <strain evidence="4">DFY28</strain>
    </source>
</reference>
<gene>
    <name evidence="3" type="ORF">ACFSC0_20300</name>
</gene>
<dbReference type="InterPro" id="IPR029063">
    <property type="entry name" value="SAM-dependent_MTases_sf"/>
</dbReference>
<dbReference type="EMBL" id="JBHUEY010000012">
    <property type="protein sequence ID" value="MFD1785745.1"/>
    <property type="molecule type" value="Genomic_DNA"/>
</dbReference>
<dbReference type="GO" id="GO:0032259">
    <property type="term" value="P:methylation"/>
    <property type="evidence" value="ECO:0007669"/>
    <property type="project" value="UniProtKB-KW"/>
</dbReference>
<keyword evidence="1" id="KW-0732">Signal</keyword>
<evidence type="ECO:0000313" key="3">
    <source>
        <dbReference type="EMBL" id="MFD1785745.1"/>
    </source>
</evidence>
<name>A0ABW4N6M8_9CAUL</name>
<feature type="domain" description="Methyltransferase" evidence="2">
    <location>
        <begin position="72"/>
        <end position="167"/>
    </location>
</feature>
<accession>A0ABW4N6M8</accession>
<evidence type="ECO:0000313" key="4">
    <source>
        <dbReference type="Proteomes" id="UP001597237"/>
    </source>
</evidence>
<dbReference type="Gene3D" id="3.40.50.150">
    <property type="entry name" value="Vaccinia Virus protein VP39"/>
    <property type="match status" value="1"/>
</dbReference>
<feature type="signal peptide" evidence="1">
    <location>
        <begin position="1"/>
        <end position="21"/>
    </location>
</feature>
<sequence>MKFIAAVAAALLAAACSQPSAGQPTAKGRFPEPDRPIAEIVSSTWSSGPDRDKADESGQIIRALGIGPGMAVADIGAGSGYHALRLSPVVGPEGRVYAQDVTEAYLAELRRELTRRGISNVETVVGAGDDPKLPPASVDRAILAHMYHEIAQPYALMWNLVPSLKPGARVGVLDVDRLPEHHGTPPALLKCELEAVGYRQTDFITLEGGLGYLAIFEPPALEARPAPGSIRPCRHRRST</sequence>
<dbReference type="InterPro" id="IPR041698">
    <property type="entry name" value="Methyltransf_25"/>
</dbReference>
<comment type="caution">
    <text evidence="3">The sequence shown here is derived from an EMBL/GenBank/DDBJ whole genome shotgun (WGS) entry which is preliminary data.</text>
</comment>
<dbReference type="RefSeq" id="WP_377283324.1">
    <property type="nucleotide sequence ID" value="NZ_JBHRSI010000009.1"/>
</dbReference>
<keyword evidence="3" id="KW-0489">Methyltransferase</keyword>
<protein>
    <submittedName>
        <fullName evidence="3">Class I SAM-dependent methyltransferase</fullName>
        <ecNumber evidence="3">2.1.1.-</ecNumber>
    </submittedName>
</protein>
<organism evidence="3 4">
    <name type="scientific">Phenylobacterium terrae</name>
    <dbReference type="NCBI Taxonomy" id="2665495"/>
    <lineage>
        <taxon>Bacteria</taxon>
        <taxon>Pseudomonadati</taxon>
        <taxon>Pseudomonadota</taxon>
        <taxon>Alphaproteobacteria</taxon>
        <taxon>Caulobacterales</taxon>
        <taxon>Caulobacteraceae</taxon>
        <taxon>Phenylobacterium</taxon>
    </lineage>
</organism>
<evidence type="ECO:0000259" key="2">
    <source>
        <dbReference type="Pfam" id="PF13649"/>
    </source>
</evidence>
<keyword evidence="3" id="KW-0808">Transferase</keyword>
<dbReference type="EC" id="2.1.1.-" evidence="3"/>
<dbReference type="Pfam" id="PF13649">
    <property type="entry name" value="Methyltransf_25"/>
    <property type="match status" value="1"/>
</dbReference>